<keyword evidence="7" id="KW-0732">Signal</keyword>
<dbReference type="AlphaFoldDB" id="A0A2P6U054"/>
<evidence type="ECO:0000256" key="7">
    <source>
        <dbReference type="SAM" id="SignalP"/>
    </source>
</evidence>
<dbReference type="PANTHER" id="PTHR12270">
    <property type="entry name" value="GLYCOSYLTRANSFERASE-RELATED"/>
    <property type="match status" value="1"/>
</dbReference>
<reference evidence="8 9" key="1">
    <citation type="journal article" date="2018" name="Plant J.">
        <title>Genome sequences of Chlorella sorokiniana UTEX 1602 and Micractinium conductrix SAG 241.80: implications to maltose excretion by a green alga.</title>
        <authorList>
            <person name="Arriola M.B."/>
            <person name="Velmurugan N."/>
            <person name="Zhang Y."/>
            <person name="Plunkett M.H."/>
            <person name="Hondzo H."/>
            <person name="Barney B.M."/>
        </authorList>
    </citation>
    <scope>NUCLEOTIDE SEQUENCE [LARGE SCALE GENOMIC DNA]</scope>
    <source>
        <strain evidence="9">UTEX 1602</strain>
    </source>
</reference>
<dbReference type="GO" id="GO:0035269">
    <property type="term" value="P:protein O-linked glycosylation via mannose"/>
    <property type="evidence" value="ECO:0007669"/>
    <property type="project" value="TreeGrafter"/>
</dbReference>
<evidence type="ECO:0000313" key="9">
    <source>
        <dbReference type="Proteomes" id="UP000239899"/>
    </source>
</evidence>
<dbReference type="PANTHER" id="PTHR12270:SF52">
    <property type="entry name" value="GLYCOSYLTRANSFERASE-LIKE PROTEIN GNT13-RELATED"/>
    <property type="match status" value="1"/>
</dbReference>
<feature type="chain" id="PRO_5015181461" evidence="7">
    <location>
        <begin position="19"/>
        <end position="495"/>
    </location>
</feature>
<gene>
    <name evidence="8" type="ORF">C2E21_1824</name>
</gene>
<dbReference type="EMBL" id="LHPG02000003">
    <property type="protein sequence ID" value="PRW59697.1"/>
    <property type="molecule type" value="Genomic_DNA"/>
</dbReference>
<evidence type="ECO:0000256" key="6">
    <source>
        <dbReference type="ARBA" id="ARBA00023180"/>
    </source>
</evidence>
<keyword evidence="4" id="KW-1133">Transmembrane helix</keyword>
<feature type="signal peptide" evidence="7">
    <location>
        <begin position="1"/>
        <end position="18"/>
    </location>
</feature>
<keyword evidence="2" id="KW-0812">Transmembrane</keyword>
<evidence type="ECO:0000256" key="4">
    <source>
        <dbReference type="ARBA" id="ARBA00022989"/>
    </source>
</evidence>
<evidence type="ECO:0000256" key="1">
    <source>
        <dbReference type="ARBA" id="ARBA00004606"/>
    </source>
</evidence>
<evidence type="ECO:0000313" key="8">
    <source>
        <dbReference type="EMBL" id="PRW59697.1"/>
    </source>
</evidence>
<dbReference type="GO" id="GO:0015020">
    <property type="term" value="F:glucuronosyltransferase activity"/>
    <property type="evidence" value="ECO:0007669"/>
    <property type="project" value="TreeGrafter"/>
</dbReference>
<dbReference type="GO" id="GO:0042285">
    <property type="term" value="F:xylosyltransferase activity"/>
    <property type="evidence" value="ECO:0007669"/>
    <property type="project" value="TreeGrafter"/>
</dbReference>
<proteinExistence type="predicted"/>
<keyword evidence="5" id="KW-0472">Membrane</keyword>
<comment type="caution">
    <text evidence="8">The sequence shown here is derived from an EMBL/GenBank/DDBJ whole genome shotgun (WGS) entry which is preliminary data.</text>
</comment>
<protein>
    <submittedName>
        <fullName evidence="8">Glycosyltransferase LARGE2</fullName>
    </submittedName>
</protein>
<dbReference type="Proteomes" id="UP000239899">
    <property type="component" value="Unassembled WGS sequence"/>
</dbReference>
<keyword evidence="6" id="KW-0325">Glycoprotein</keyword>
<organism evidence="8 9">
    <name type="scientific">Chlorella sorokiniana</name>
    <name type="common">Freshwater green alga</name>
    <dbReference type="NCBI Taxonomy" id="3076"/>
    <lineage>
        <taxon>Eukaryota</taxon>
        <taxon>Viridiplantae</taxon>
        <taxon>Chlorophyta</taxon>
        <taxon>core chlorophytes</taxon>
        <taxon>Trebouxiophyceae</taxon>
        <taxon>Chlorellales</taxon>
        <taxon>Chlorellaceae</taxon>
        <taxon>Chlorella clade</taxon>
        <taxon>Chlorella</taxon>
    </lineage>
</organism>
<evidence type="ECO:0000256" key="2">
    <source>
        <dbReference type="ARBA" id="ARBA00022692"/>
    </source>
</evidence>
<keyword evidence="9" id="KW-1185">Reference proteome</keyword>
<dbReference type="GO" id="GO:0016020">
    <property type="term" value="C:membrane"/>
    <property type="evidence" value="ECO:0007669"/>
    <property type="project" value="UniProtKB-SubCell"/>
</dbReference>
<dbReference type="OrthoDB" id="510220at2759"/>
<accession>A0A2P6U054</accession>
<sequence length="495" mass="53339">MRALAAWCAAAGIILVLAASSSRLGLATQRRELLQGPAPLGADAVTGRPAAARGTLGRMGRVEAPAVGLPAEAASSTAYRAAYQLCRGGDAQAALLPQLQRAAAWEGTNSSKNGNTTVVTTLHVNELPLLEVHCAVWPHKIAAAVYAPVDGSGRVVCLDRWGRPREQGWLSSLLQRAGLGSEPCPFAGWSKARLRHHVRSVQQRSQARGMCNLQMELYTEKIGEEMGPAARLLPQAALQNRIMAALQPEKAEEHHAVVLLDGDMVSVDVWQLTNWPVRWERAVQQMQAGRALVLPGFQLSPAGALAAIRAAGRRMSAELAAMQAAVDIVTAEAGKFPLRDAYLEGRASVLQDRGFASSQEAAVPELWFEAGDMHGLPDDGYPALLQPGFAPFVFMLQRHVPWADERLRGTYYHRAWQAVVARAQGLQHVVQPNTFAMQLPHEAAYSRHEASLAAFQAVEPVFQQLLQEVGAGGYLPVTSFPERCTAHPEPTSSAA</sequence>
<evidence type="ECO:0000256" key="3">
    <source>
        <dbReference type="ARBA" id="ARBA00022968"/>
    </source>
</evidence>
<comment type="subcellular location">
    <subcellularLocation>
        <location evidence="1">Membrane</location>
        <topology evidence="1">Single-pass type II membrane protein</topology>
    </subcellularLocation>
</comment>
<name>A0A2P6U054_CHLSO</name>
<keyword evidence="3" id="KW-0735">Signal-anchor</keyword>
<evidence type="ECO:0000256" key="5">
    <source>
        <dbReference type="ARBA" id="ARBA00023136"/>
    </source>
</evidence>
<dbReference type="InterPro" id="IPR051292">
    <property type="entry name" value="Xyl/GlcA_transferase"/>
</dbReference>